<evidence type="ECO:0000256" key="7">
    <source>
        <dbReference type="PROSITE-ProRule" id="PRU00042"/>
    </source>
</evidence>
<dbReference type="Pfam" id="PF00096">
    <property type="entry name" value="zf-C2H2"/>
    <property type="match status" value="1"/>
</dbReference>
<dbReference type="GO" id="GO:0000785">
    <property type="term" value="C:chromatin"/>
    <property type="evidence" value="ECO:0007669"/>
    <property type="project" value="TreeGrafter"/>
</dbReference>
<dbReference type="FunFam" id="3.30.160.60:FF:002343">
    <property type="entry name" value="Zinc finger protein 33A"/>
    <property type="match status" value="1"/>
</dbReference>
<feature type="region of interest" description="Disordered" evidence="8">
    <location>
        <begin position="601"/>
        <end position="639"/>
    </location>
</feature>
<reference evidence="10" key="1">
    <citation type="journal article" date="2020" name="Stud. Mycol.">
        <title>101 Dothideomycetes genomes: a test case for predicting lifestyles and emergence of pathogens.</title>
        <authorList>
            <person name="Haridas S."/>
            <person name="Albert R."/>
            <person name="Binder M."/>
            <person name="Bloem J."/>
            <person name="Labutti K."/>
            <person name="Salamov A."/>
            <person name="Andreopoulos B."/>
            <person name="Baker S."/>
            <person name="Barry K."/>
            <person name="Bills G."/>
            <person name="Bluhm B."/>
            <person name="Cannon C."/>
            <person name="Castanera R."/>
            <person name="Culley D."/>
            <person name="Daum C."/>
            <person name="Ezra D."/>
            <person name="Gonzalez J."/>
            <person name="Henrissat B."/>
            <person name="Kuo A."/>
            <person name="Liang C."/>
            <person name="Lipzen A."/>
            <person name="Lutzoni F."/>
            <person name="Magnuson J."/>
            <person name="Mondo S."/>
            <person name="Nolan M."/>
            <person name="Ohm R."/>
            <person name="Pangilinan J."/>
            <person name="Park H.-J."/>
            <person name="Ramirez L."/>
            <person name="Alfaro M."/>
            <person name="Sun H."/>
            <person name="Tritt A."/>
            <person name="Yoshinaga Y."/>
            <person name="Zwiers L.-H."/>
            <person name="Turgeon B."/>
            <person name="Goodwin S."/>
            <person name="Spatafora J."/>
            <person name="Crous P."/>
            <person name="Grigoriev I."/>
        </authorList>
    </citation>
    <scope>NUCLEOTIDE SEQUENCE</scope>
    <source>
        <strain evidence="10">CBS 109.77</strain>
    </source>
</reference>
<evidence type="ECO:0000256" key="8">
    <source>
        <dbReference type="SAM" id="MobiDB-lite"/>
    </source>
</evidence>
<dbReference type="InterPro" id="IPR051059">
    <property type="entry name" value="VerF-like"/>
</dbReference>
<evidence type="ECO:0000256" key="1">
    <source>
        <dbReference type="ARBA" id="ARBA00004123"/>
    </source>
</evidence>
<dbReference type="CDD" id="cd12148">
    <property type="entry name" value="fungal_TF_MHR"/>
    <property type="match status" value="1"/>
</dbReference>
<dbReference type="PROSITE" id="PS50157">
    <property type="entry name" value="ZINC_FINGER_C2H2_2"/>
    <property type="match status" value="2"/>
</dbReference>
<dbReference type="GO" id="GO:0005634">
    <property type="term" value="C:nucleus"/>
    <property type="evidence" value="ECO:0007669"/>
    <property type="project" value="UniProtKB-SubCell"/>
</dbReference>
<feature type="compositionally biased region" description="Basic and acidic residues" evidence="8">
    <location>
        <begin position="765"/>
        <end position="779"/>
    </location>
</feature>
<proteinExistence type="predicted"/>
<comment type="subcellular location">
    <subcellularLocation>
        <location evidence="1">Nucleus</location>
    </subcellularLocation>
</comment>
<dbReference type="InterPro" id="IPR023631">
    <property type="entry name" value="Amidase_dom"/>
</dbReference>
<dbReference type="GO" id="GO:0008270">
    <property type="term" value="F:zinc ion binding"/>
    <property type="evidence" value="ECO:0007669"/>
    <property type="project" value="UniProtKB-KW"/>
</dbReference>
<gene>
    <name evidence="10" type="ORF">K505DRAFT_349016</name>
</gene>
<name>A0A6A6XEK2_9PLEO</name>
<feature type="region of interest" description="Disordered" evidence="8">
    <location>
        <begin position="732"/>
        <end position="784"/>
    </location>
</feature>
<dbReference type="GO" id="GO:0000978">
    <property type="term" value="F:RNA polymerase II cis-regulatory region sequence-specific DNA binding"/>
    <property type="evidence" value="ECO:0007669"/>
    <property type="project" value="InterPro"/>
</dbReference>
<evidence type="ECO:0000256" key="3">
    <source>
        <dbReference type="ARBA" id="ARBA00022737"/>
    </source>
</evidence>
<dbReference type="Pfam" id="PF01425">
    <property type="entry name" value="Amidase"/>
    <property type="match status" value="1"/>
</dbReference>
<dbReference type="InterPro" id="IPR036928">
    <property type="entry name" value="AS_sf"/>
</dbReference>
<dbReference type="Pfam" id="PF04082">
    <property type="entry name" value="Fungal_trans"/>
    <property type="match status" value="1"/>
</dbReference>
<keyword evidence="6" id="KW-0539">Nucleus</keyword>
<dbReference type="PANTHER" id="PTHR40626">
    <property type="entry name" value="MIP31509P"/>
    <property type="match status" value="1"/>
</dbReference>
<evidence type="ECO:0000256" key="5">
    <source>
        <dbReference type="ARBA" id="ARBA00022833"/>
    </source>
</evidence>
<accession>A0A6A6XEK2</accession>
<feature type="compositionally biased region" description="Basic and acidic residues" evidence="8">
    <location>
        <begin position="732"/>
        <end position="746"/>
    </location>
</feature>
<evidence type="ECO:0000256" key="4">
    <source>
        <dbReference type="ARBA" id="ARBA00022771"/>
    </source>
</evidence>
<dbReference type="SMART" id="SM00355">
    <property type="entry name" value="ZnF_C2H2"/>
    <property type="match status" value="2"/>
</dbReference>
<dbReference type="SUPFAM" id="SSF75304">
    <property type="entry name" value="Amidase signature (AS) enzymes"/>
    <property type="match status" value="1"/>
</dbReference>
<keyword evidence="5" id="KW-0862">Zinc</keyword>
<feature type="compositionally biased region" description="Polar residues" evidence="8">
    <location>
        <begin position="610"/>
        <end position="619"/>
    </location>
</feature>
<dbReference type="PROSITE" id="PS00028">
    <property type="entry name" value="ZINC_FINGER_C2H2_1"/>
    <property type="match status" value="1"/>
</dbReference>
<dbReference type="Gene3D" id="3.30.160.60">
    <property type="entry name" value="Classic Zinc Finger"/>
    <property type="match status" value="2"/>
</dbReference>
<dbReference type="InterPro" id="IPR036236">
    <property type="entry name" value="Znf_C2H2_sf"/>
</dbReference>
<evidence type="ECO:0000256" key="6">
    <source>
        <dbReference type="ARBA" id="ARBA00023242"/>
    </source>
</evidence>
<dbReference type="GO" id="GO:0006351">
    <property type="term" value="P:DNA-templated transcription"/>
    <property type="evidence" value="ECO:0007669"/>
    <property type="project" value="InterPro"/>
</dbReference>
<dbReference type="Gene3D" id="3.90.1300.10">
    <property type="entry name" value="Amidase signature (AS) domain"/>
    <property type="match status" value="1"/>
</dbReference>
<keyword evidence="4 7" id="KW-0863">Zinc-finger</keyword>
<feature type="domain" description="C2H2-type" evidence="9">
    <location>
        <begin position="553"/>
        <end position="580"/>
    </location>
</feature>
<evidence type="ECO:0000256" key="2">
    <source>
        <dbReference type="ARBA" id="ARBA00022723"/>
    </source>
</evidence>
<organism evidence="10 11">
    <name type="scientific">Melanomma pulvis-pyrius CBS 109.77</name>
    <dbReference type="NCBI Taxonomy" id="1314802"/>
    <lineage>
        <taxon>Eukaryota</taxon>
        <taxon>Fungi</taxon>
        <taxon>Dikarya</taxon>
        <taxon>Ascomycota</taxon>
        <taxon>Pezizomycotina</taxon>
        <taxon>Dothideomycetes</taxon>
        <taxon>Pleosporomycetidae</taxon>
        <taxon>Pleosporales</taxon>
        <taxon>Melanommataceae</taxon>
        <taxon>Melanomma</taxon>
    </lineage>
</organism>
<evidence type="ECO:0000313" key="10">
    <source>
        <dbReference type="EMBL" id="KAF2794866.1"/>
    </source>
</evidence>
<dbReference type="Proteomes" id="UP000799757">
    <property type="component" value="Unassembled WGS sequence"/>
</dbReference>
<keyword evidence="3" id="KW-0677">Repeat</keyword>
<sequence length="1328" mass="147481">MKAIFVLPVEAGVGGQCRHSVGVSWRPIGPTPTQIHSMQSSDYRQLLAAVHDVAEHVLDLPDYIACADTEKYRREHIRRPPLEEQDYGHAWAHKFLIRGNPEGKLLQGKTVCLKDNIAVSGVPQFFGTDAIPAWTSSSDATVVTRALDAGADIVGTTICENFCNSTSSFTSAQGTVHNPYAEGYSAGGSTSGGSALVGGGLVDMALGADQGGSIRVPSSFCGCVGLKPTHGLIPYTGISSGDAINDHAGPIARTVVDVALCLDAISGRDDFDDRTLGAPTHGSTSYAKQLQRSVTGMKIGILREGFEHRLVDENVKEIVLKAAYQFQNLGATVQHVSLPLHLKGPAIWTIQQRIAGTLGLMGFAHGRRGLFSTEFEAARRPWTNESFQKLFPSTKNTIINGLSLMKNYPGLYAKTMNSAQQLRDAYEGLFQEYDLIIMPTTPFVAPRNLAWRQGDSPLAALKPSMGITTNTAIFNVTGHPAMSIPVGFALSKEDDSARLPVGMQLVGGLWQEQKILDAGFVWESANDWKKIGLCDVEASRLTRPHELWPQMNHTCRYCLRNFKRAEHLTRHLRTHTREKPFSCQCGAAFTRRDLLTRHWRITHHGGDNGSNGVTLSSEKGPTVEPQHQHPPHQDTPSVHNTRANRLSVVNGHVGDGMLAVHDHHDPPELPIAPPDGAQAHIASQELPQEPYQDEGFEDFRDFVNFIDGVGLSAQWTPEYDVDWMRLDHYQPTRHPSHEPDSRHSSGPEDIGTPFSTWLPSAPADDQVHLRSQSEDDSRERRARHGTYHITDDHRNLLISLLTSFSYPISDFEIPSRHALTRYITAFFGGFHSHFPFIHEPTYKPSCSPVELTLAMCAAGAQYCFERQSAERLFRVAKAIVFERLRQEESHFGPQTLAFIASTNMLSPAESRIAVRSGPWAPLDMAKTLLILVGFATWERKDLLQQAFALRPLLVQCLRDNGLKEESMPTDVSAPRSAMWDQWVQRESSRRTKLVAFCYINVHSIAYNVHPLCWSSELQLKLPCCTADWQAPSAAQWAALQREGKEDQMQFQAALSMLLQGTAGVDSVRPIPSPIGNYILLHALLQRIHVVRELSFPATSPATISTAELQIICRALRSWTSLWQQTPESILDPNNESGPIPFTSSALLVVAYIRLSLDVGSHRHLESRDTDVIAAGLTQLPDIERNDNLLSALLYSTHALSIPVRLGIDRVARSQAFFWSVQHAISSFECAIFLGKWLCSLPNPLQNDSLSRSEHRILHWVRCIIKEAYAVVDFDESEGVENELIVPDVPFQLGLAVLKIWCRFFRGNTQWQFVVNLGLSLEKYMKTLR</sequence>
<keyword evidence="11" id="KW-1185">Reference proteome</keyword>
<dbReference type="SUPFAM" id="SSF57667">
    <property type="entry name" value="beta-beta-alpha zinc fingers"/>
    <property type="match status" value="1"/>
</dbReference>
<dbReference type="InterPro" id="IPR007219">
    <property type="entry name" value="XnlR_reg_dom"/>
</dbReference>
<dbReference type="InterPro" id="IPR013087">
    <property type="entry name" value="Znf_C2H2_type"/>
</dbReference>
<evidence type="ECO:0000313" key="11">
    <source>
        <dbReference type="Proteomes" id="UP000799757"/>
    </source>
</evidence>
<feature type="domain" description="C2H2-type" evidence="9">
    <location>
        <begin position="581"/>
        <end position="608"/>
    </location>
</feature>
<dbReference type="OrthoDB" id="654211at2759"/>
<dbReference type="EMBL" id="MU001877">
    <property type="protein sequence ID" value="KAF2794866.1"/>
    <property type="molecule type" value="Genomic_DNA"/>
</dbReference>
<keyword evidence="2" id="KW-0479">Metal-binding</keyword>
<evidence type="ECO:0000259" key="9">
    <source>
        <dbReference type="PROSITE" id="PS50157"/>
    </source>
</evidence>
<protein>
    <submittedName>
        <fullName evidence="10">Amidase signature enzyme</fullName>
    </submittedName>
</protein>
<dbReference type="PANTHER" id="PTHR40626:SF10">
    <property type="entry name" value="C2H2-TYPE DOMAIN-CONTAINING PROTEIN"/>
    <property type="match status" value="1"/>
</dbReference>
<dbReference type="GO" id="GO:0000981">
    <property type="term" value="F:DNA-binding transcription factor activity, RNA polymerase II-specific"/>
    <property type="evidence" value="ECO:0007669"/>
    <property type="project" value="InterPro"/>
</dbReference>